<dbReference type="SUPFAM" id="SSF53335">
    <property type="entry name" value="S-adenosyl-L-methionine-dependent methyltransferases"/>
    <property type="match status" value="1"/>
</dbReference>
<dbReference type="PIRSF" id="PIRSF018249">
    <property type="entry name" value="MyrA_prd"/>
    <property type="match status" value="1"/>
</dbReference>
<dbReference type="Pfam" id="PF21302">
    <property type="entry name" value="Zn_ribbon_RlmA"/>
    <property type="match status" value="1"/>
</dbReference>
<dbReference type="InterPro" id="IPR029063">
    <property type="entry name" value="SAM-dependent_MTases_sf"/>
</dbReference>
<accession>A0ABR8YYQ6</accession>
<sequence length="290" mass="30314">MENPRIDLVLPHLRCPVCAGPLTRTDRSARCAEGHGFDLARQGYLTLLAGGSRAGQGDTADMVAAREAFLGRGHYAPIAGSLARAVGTVPAVDDDGVPPLVVDLAGGTGYYLAAVLDALPRAVGLDVELSPYAARRAARAHPRLAAVRADVWQRLPLATGSAAAVLSVFGPRNAPEIARVLAPEGRLVVVAPAQDHLTEIIGPLGMIGVAPDKADRLARQLADFAVVEERAVRYRAAMTREDVTLEALMGPSAHHVDRDTLAAAVAALPDAVDVTVSVTVTTYRPLPAES</sequence>
<dbReference type="InterPro" id="IPR048647">
    <property type="entry name" value="RlmA_N"/>
</dbReference>
<reference evidence="2 3" key="1">
    <citation type="submission" date="2020-08" db="EMBL/GenBank/DDBJ databases">
        <title>A Genomic Blueprint of the Chicken Gut Microbiome.</title>
        <authorList>
            <person name="Gilroy R."/>
            <person name="Ravi A."/>
            <person name="Getino M."/>
            <person name="Pursley I."/>
            <person name="Horton D.L."/>
            <person name="Alikhan N.-F."/>
            <person name="Baker D."/>
            <person name="Gharbi K."/>
            <person name="Hall N."/>
            <person name="Watson M."/>
            <person name="Adriaenssens E.M."/>
            <person name="Foster-Nyarko E."/>
            <person name="Jarju S."/>
            <person name="Secka A."/>
            <person name="Antonio M."/>
            <person name="Oren A."/>
            <person name="Chaudhuri R."/>
            <person name="La Ragione R.M."/>
            <person name="Hildebrand F."/>
            <person name="Pallen M.J."/>
        </authorList>
    </citation>
    <scope>NUCLEOTIDE SEQUENCE [LARGE SCALE GENOMIC DNA]</scope>
    <source>
        <strain evidence="2 3">Sa1BUA1</strain>
    </source>
</reference>
<proteinExistence type="predicted"/>
<protein>
    <recommendedName>
        <fullName evidence="1">23S rRNA (guanine(745)-N(1))-methyltransferase N-terminal domain-containing protein</fullName>
    </recommendedName>
</protein>
<name>A0ABR8YYQ6_9MICO</name>
<evidence type="ECO:0000313" key="3">
    <source>
        <dbReference type="Proteomes" id="UP000661894"/>
    </source>
</evidence>
<organism evidence="2 3">
    <name type="scientific">Oceanitalea stevensii</name>
    <dbReference type="NCBI Taxonomy" id="2763072"/>
    <lineage>
        <taxon>Bacteria</taxon>
        <taxon>Bacillati</taxon>
        <taxon>Actinomycetota</taxon>
        <taxon>Actinomycetes</taxon>
        <taxon>Micrococcales</taxon>
        <taxon>Bogoriellaceae</taxon>
        <taxon>Georgenia</taxon>
    </lineage>
</organism>
<keyword evidence="3" id="KW-1185">Reference proteome</keyword>
<evidence type="ECO:0000259" key="1">
    <source>
        <dbReference type="Pfam" id="PF21302"/>
    </source>
</evidence>
<feature type="domain" description="23S rRNA (guanine(745)-N(1))-methyltransferase N-terminal" evidence="1">
    <location>
        <begin position="14"/>
        <end position="48"/>
    </location>
</feature>
<dbReference type="InterPro" id="IPR016718">
    <property type="entry name" value="rRNA_m1G-MeTrfase_A_prd"/>
</dbReference>
<comment type="caution">
    <text evidence="2">The sequence shown here is derived from an EMBL/GenBank/DDBJ whole genome shotgun (WGS) entry which is preliminary data.</text>
</comment>
<dbReference type="Proteomes" id="UP000661894">
    <property type="component" value="Unassembled WGS sequence"/>
</dbReference>
<dbReference type="Gene3D" id="3.40.50.150">
    <property type="entry name" value="Vaccinia Virus protein VP39"/>
    <property type="match status" value="1"/>
</dbReference>
<gene>
    <name evidence="2" type="ORF">H9624_02565</name>
</gene>
<evidence type="ECO:0000313" key="2">
    <source>
        <dbReference type="EMBL" id="MBD8061208.1"/>
    </source>
</evidence>
<dbReference type="EMBL" id="JACSPO010000001">
    <property type="protein sequence ID" value="MBD8061208.1"/>
    <property type="molecule type" value="Genomic_DNA"/>
</dbReference>
<dbReference type="RefSeq" id="WP_251838342.1">
    <property type="nucleotide sequence ID" value="NZ_JACSPO010000001.1"/>
</dbReference>